<proteinExistence type="inferred from homology"/>
<comment type="caution">
    <text evidence="10">The sequence shown here is derived from an EMBL/GenBank/DDBJ whole genome shotgun (WGS) entry which is preliminary data.</text>
</comment>
<comment type="function">
    <text evidence="7">Hydrolyzes ribosome-free peptidyl-tRNAs (with 1 or more amino acids incorporated), which drop off the ribosome during protein synthesis, or as a result of ribosome stalling.</text>
</comment>
<dbReference type="GO" id="GO:0000049">
    <property type="term" value="F:tRNA binding"/>
    <property type="evidence" value="ECO:0007669"/>
    <property type="project" value="UniProtKB-UniRule"/>
</dbReference>
<feature type="site" description="Stabilizes the basic form of H active site to accept a proton" evidence="7">
    <location>
        <position position="97"/>
    </location>
</feature>
<name>A0A1E5IGP6_ENDTX</name>
<keyword evidence="2 7" id="KW-0820">tRNA-binding</keyword>
<feature type="binding site" evidence="7">
    <location>
        <position position="72"/>
    </location>
    <ligand>
        <name>tRNA</name>
        <dbReference type="ChEBI" id="CHEBI:17843"/>
    </ligand>
</feature>
<protein>
    <recommendedName>
        <fullName evidence="6 7">Peptidyl-tRNA hydrolase</fullName>
        <shortName evidence="7">Pth</shortName>
        <ecNumber evidence="1 7">3.1.1.29</ecNumber>
    </recommendedName>
</protein>
<comment type="function">
    <text evidence="7">Catalyzes the release of premature peptidyl moieties from peptidyl-tRNA molecules trapped in stalled 50S ribosomal subunits, and thus maintains levels of free tRNAs and 50S ribosomes.</text>
</comment>
<comment type="subcellular location">
    <subcellularLocation>
        <location evidence="7">Cytoplasm</location>
    </subcellularLocation>
</comment>
<sequence length="194" mass="21885">MSGQIRIKLFIGLGNPGQKYENTRHNLGFIVLDEIAASKHLNFKMWNDTADVSFYGESGFRVWFLKPVVFMNLSGVAVSSFTKYYKIKPEEIFVFYDDFLIPLGGYRIRVSGSSGGHNGMSSIIESLHSDDFPRMKLGIGPLPKFISAADFVLSKFAREDRDRISLIKKTAVNFFDEMYMSGLDKAVSKLANIK</sequence>
<dbReference type="SUPFAM" id="SSF53178">
    <property type="entry name" value="Peptidyl-tRNA hydrolase-like"/>
    <property type="match status" value="1"/>
</dbReference>
<feature type="binding site" evidence="7">
    <location>
        <position position="118"/>
    </location>
    <ligand>
        <name>tRNA</name>
        <dbReference type="ChEBI" id="CHEBI:17843"/>
    </ligand>
</feature>
<evidence type="ECO:0000256" key="5">
    <source>
        <dbReference type="ARBA" id="ARBA00038063"/>
    </source>
</evidence>
<evidence type="ECO:0000256" key="8">
    <source>
        <dbReference type="RuleBase" id="RU000673"/>
    </source>
</evidence>
<gene>
    <name evidence="7" type="primary">pth</name>
    <name evidence="10" type="ORF">ATZ36_02200</name>
</gene>
<dbReference type="GO" id="GO:0004045">
    <property type="term" value="F:peptidyl-tRNA hydrolase activity"/>
    <property type="evidence" value="ECO:0007669"/>
    <property type="project" value="UniProtKB-UniRule"/>
</dbReference>
<dbReference type="PANTHER" id="PTHR17224:SF1">
    <property type="entry name" value="PEPTIDYL-TRNA HYDROLASE"/>
    <property type="match status" value="1"/>
</dbReference>
<organism evidence="10 11">
    <name type="scientific">Endomicrobium trichonymphae</name>
    <dbReference type="NCBI Taxonomy" id="1408204"/>
    <lineage>
        <taxon>Bacteria</taxon>
        <taxon>Pseudomonadati</taxon>
        <taxon>Elusimicrobiota</taxon>
        <taxon>Endomicrobiia</taxon>
        <taxon>Endomicrobiales</taxon>
        <taxon>Endomicrobiaceae</taxon>
        <taxon>Candidatus Endomicrobiellum</taxon>
    </lineage>
</organism>
<evidence type="ECO:0000256" key="3">
    <source>
        <dbReference type="ARBA" id="ARBA00022801"/>
    </source>
</evidence>
<keyword evidence="11" id="KW-1185">Reference proteome</keyword>
<comment type="subunit">
    <text evidence="7">Monomer.</text>
</comment>
<keyword evidence="3 7" id="KW-0378">Hydrolase</keyword>
<evidence type="ECO:0000256" key="1">
    <source>
        <dbReference type="ARBA" id="ARBA00013260"/>
    </source>
</evidence>
<dbReference type="PANTHER" id="PTHR17224">
    <property type="entry name" value="PEPTIDYL-TRNA HYDROLASE"/>
    <property type="match status" value="1"/>
</dbReference>
<dbReference type="CDD" id="cd00462">
    <property type="entry name" value="PTH"/>
    <property type="match status" value="1"/>
</dbReference>
<feature type="binding site" evidence="7">
    <location>
        <position position="70"/>
    </location>
    <ligand>
        <name>tRNA</name>
        <dbReference type="ChEBI" id="CHEBI:17843"/>
    </ligand>
</feature>
<comment type="catalytic activity">
    <reaction evidence="7 8">
        <text>an N-acyl-L-alpha-aminoacyl-tRNA + H2O = an N-acyl-L-amino acid + a tRNA + H(+)</text>
        <dbReference type="Rhea" id="RHEA:54448"/>
        <dbReference type="Rhea" id="RHEA-COMP:10123"/>
        <dbReference type="Rhea" id="RHEA-COMP:13883"/>
        <dbReference type="ChEBI" id="CHEBI:15377"/>
        <dbReference type="ChEBI" id="CHEBI:15378"/>
        <dbReference type="ChEBI" id="CHEBI:59874"/>
        <dbReference type="ChEBI" id="CHEBI:78442"/>
        <dbReference type="ChEBI" id="CHEBI:138191"/>
        <dbReference type="EC" id="3.1.1.29"/>
    </reaction>
</comment>
<evidence type="ECO:0000313" key="10">
    <source>
        <dbReference type="EMBL" id="OEG69333.1"/>
    </source>
</evidence>
<feature type="site" description="Discriminates between blocked and unblocked aminoacyl-tRNA" evidence="7">
    <location>
        <position position="15"/>
    </location>
</feature>
<dbReference type="InterPro" id="IPR036416">
    <property type="entry name" value="Pept_tRNA_hydro_sf"/>
</dbReference>
<feature type="active site" description="Proton acceptor" evidence="7">
    <location>
        <position position="25"/>
    </location>
</feature>
<dbReference type="HAMAP" id="MF_00083">
    <property type="entry name" value="Pept_tRNA_hydro_bact"/>
    <property type="match status" value="1"/>
</dbReference>
<evidence type="ECO:0000313" key="11">
    <source>
        <dbReference type="Proteomes" id="UP000095237"/>
    </source>
</evidence>
<accession>A0A1E5IGP6</accession>
<dbReference type="Proteomes" id="UP000095237">
    <property type="component" value="Unassembled WGS sequence"/>
</dbReference>
<dbReference type="EMBL" id="LNVX01000759">
    <property type="protein sequence ID" value="OEG69333.1"/>
    <property type="molecule type" value="Genomic_DNA"/>
</dbReference>
<evidence type="ECO:0000256" key="4">
    <source>
        <dbReference type="ARBA" id="ARBA00022884"/>
    </source>
</evidence>
<dbReference type="InterPro" id="IPR018171">
    <property type="entry name" value="Pept_tRNA_hydro_CS"/>
</dbReference>
<dbReference type="GO" id="GO:0072344">
    <property type="term" value="P:rescue of stalled ribosome"/>
    <property type="evidence" value="ECO:0007669"/>
    <property type="project" value="UniProtKB-UniRule"/>
</dbReference>
<reference evidence="10 11" key="1">
    <citation type="submission" date="2015-11" db="EMBL/GenBank/DDBJ databases">
        <title>Evidence for parallel genomic evolution in an endosymbiosis of termite gut flagellates.</title>
        <authorList>
            <person name="Zheng H."/>
        </authorList>
    </citation>
    <scope>NUCLEOTIDE SEQUENCE [LARGE SCALE GENOMIC DNA]</scope>
    <source>
        <strain evidence="10 11">CET450</strain>
    </source>
</reference>
<feature type="binding site" evidence="7">
    <location>
        <position position="20"/>
    </location>
    <ligand>
        <name>tRNA</name>
        <dbReference type="ChEBI" id="CHEBI:17843"/>
    </ligand>
</feature>
<dbReference type="AlphaFoldDB" id="A0A1E5IGP6"/>
<evidence type="ECO:0000256" key="6">
    <source>
        <dbReference type="ARBA" id="ARBA00050038"/>
    </source>
</evidence>
<keyword evidence="4 7" id="KW-0694">RNA-binding</keyword>
<evidence type="ECO:0000256" key="9">
    <source>
        <dbReference type="RuleBase" id="RU004320"/>
    </source>
</evidence>
<evidence type="ECO:0000256" key="2">
    <source>
        <dbReference type="ARBA" id="ARBA00022555"/>
    </source>
</evidence>
<comment type="similarity">
    <text evidence="5 7 9">Belongs to the PTH family.</text>
</comment>
<dbReference type="Gene3D" id="3.40.50.1470">
    <property type="entry name" value="Peptidyl-tRNA hydrolase"/>
    <property type="match status" value="1"/>
</dbReference>
<dbReference type="GO" id="GO:0006515">
    <property type="term" value="P:protein quality control for misfolded or incompletely synthesized proteins"/>
    <property type="evidence" value="ECO:0007669"/>
    <property type="project" value="UniProtKB-UniRule"/>
</dbReference>
<dbReference type="EC" id="3.1.1.29" evidence="1 7"/>
<dbReference type="Pfam" id="PF01195">
    <property type="entry name" value="Pept_tRNA_hydro"/>
    <property type="match status" value="1"/>
</dbReference>
<dbReference type="PROSITE" id="PS01195">
    <property type="entry name" value="PEPT_TRNA_HYDROL_1"/>
    <property type="match status" value="1"/>
</dbReference>
<dbReference type="InterPro" id="IPR001328">
    <property type="entry name" value="Pept_tRNA_hydro"/>
</dbReference>
<keyword evidence="7" id="KW-0963">Cytoplasm</keyword>
<dbReference type="GO" id="GO:0005737">
    <property type="term" value="C:cytoplasm"/>
    <property type="evidence" value="ECO:0007669"/>
    <property type="project" value="UniProtKB-SubCell"/>
</dbReference>
<dbReference type="NCBIfam" id="TIGR00447">
    <property type="entry name" value="pth"/>
    <property type="match status" value="1"/>
</dbReference>
<evidence type="ECO:0000256" key="7">
    <source>
        <dbReference type="HAMAP-Rule" id="MF_00083"/>
    </source>
</evidence>